<evidence type="ECO:0000313" key="3">
    <source>
        <dbReference type="Proteomes" id="UP000176678"/>
    </source>
</evidence>
<comment type="caution">
    <text evidence="2">The sequence shown here is derived from an EMBL/GenBank/DDBJ whole genome shotgun (WGS) entry which is preliminary data.</text>
</comment>
<dbReference type="Proteomes" id="UP000176678">
    <property type="component" value="Unassembled WGS sequence"/>
</dbReference>
<comment type="similarity">
    <text evidence="1">Belongs to the ComF/GntX family.</text>
</comment>
<protein>
    <recommendedName>
        <fullName evidence="4">Phosphoribosyltransferase domain-containing protein</fullName>
    </recommendedName>
</protein>
<gene>
    <name evidence="2" type="ORF">A3H75_01715</name>
</gene>
<dbReference type="AlphaFoldDB" id="A0A1F7VC18"/>
<dbReference type="CDD" id="cd06223">
    <property type="entry name" value="PRTases_typeI"/>
    <property type="match status" value="1"/>
</dbReference>
<proteinExistence type="inferred from homology"/>
<dbReference type="PANTHER" id="PTHR47505">
    <property type="entry name" value="DNA UTILIZATION PROTEIN YHGH"/>
    <property type="match status" value="1"/>
</dbReference>
<name>A0A1F7VC18_9BACT</name>
<dbReference type="SUPFAM" id="SSF53271">
    <property type="entry name" value="PRTase-like"/>
    <property type="match status" value="1"/>
</dbReference>
<dbReference type="PANTHER" id="PTHR47505:SF1">
    <property type="entry name" value="DNA UTILIZATION PROTEIN YHGH"/>
    <property type="match status" value="1"/>
</dbReference>
<dbReference type="STRING" id="1802410.A3H75_01715"/>
<dbReference type="InterPro" id="IPR000836">
    <property type="entry name" value="PRTase_dom"/>
</dbReference>
<sequence length="219" mass="24551">MFNRERVTQWFFDRLFPLFCFGCEKEGCWLCGACEDALLFLPPVWQEALVPLRGSVAVFAYDQPATRAMVTALKYRYSERVVPVMSGLIARWLLDGGREMFPADGVIVPVPLHRRRYAERGFNQAELIAEALGRLLGQPVVRLLKRTRATRHQTLQTRLLRWQNVDGAFVVAPNAVIDGRPIIIVDDVTTTGATLAACARPLAAAGVQKIYGFAFAREL</sequence>
<dbReference type="InterPro" id="IPR029057">
    <property type="entry name" value="PRTase-like"/>
</dbReference>
<accession>A0A1F7VC18</accession>
<reference evidence="2 3" key="1">
    <citation type="journal article" date="2016" name="Nat. Commun.">
        <title>Thousands of microbial genomes shed light on interconnected biogeochemical processes in an aquifer system.</title>
        <authorList>
            <person name="Anantharaman K."/>
            <person name="Brown C.T."/>
            <person name="Hug L.A."/>
            <person name="Sharon I."/>
            <person name="Castelle C.J."/>
            <person name="Probst A.J."/>
            <person name="Thomas B.C."/>
            <person name="Singh A."/>
            <person name="Wilkins M.J."/>
            <person name="Karaoz U."/>
            <person name="Brodie E.L."/>
            <person name="Williams K.H."/>
            <person name="Hubbard S.S."/>
            <person name="Banfield J.F."/>
        </authorList>
    </citation>
    <scope>NUCLEOTIDE SEQUENCE [LARGE SCALE GENOMIC DNA]</scope>
</reference>
<evidence type="ECO:0000256" key="1">
    <source>
        <dbReference type="ARBA" id="ARBA00008007"/>
    </source>
</evidence>
<organism evidence="2 3">
    <name type="scientific">Candidatus Uhrbacteria bacterium RIFCSPLOWO2_02_FULL_51_9</name>
    <dbReference type="NCBI Taxonomy" id="1802410"/>
    <lineage>
        <taxon>Bacteria</taxon>
        <taxon>Candidatus Uhriibacteriota</taxon>
    </lineage>
</organism>
<dbReference type="EMBL" id="MGES01000055">
    <property type="protein sequence ID" value="OGL88082.1"/>
    <property type="molecule type" value="Genomic_DNA"/>
</dbReference>
<dbReference type="InterPro" id="IPR051910">
    <property type="entry name" value="ComF/GntX_DNA_util-trans"/>
</dbReference>
<evidence type="ECO:0000313" key="2">
    <source>
        <dbReference type="EMBL" id="OGL88082.1"/>
    </source>
</evidence>
<dbReference type="Gene3D" id="3.40.50.2020">
    <property type="match status" value="1"/>
</dbReference>
<evidence type="ECO:0008006" key="4">
    <source>
        <dbReference type="Google" id="ProtNLM"/>
    </source>
</evidence>